<dbReference type="Proteomes" id="UP000276417">
    <property type="component" value="Chromosome 1"/>
</dbReference>
<dbReference type="KEGG" id="dph:EHF33_11865"/>
<dbReference type="GO" id="GO:0051287">
    <property type="term" value="F:NAD binding"/>
    <property type="evidence" value="ECO:0007669"/>
    <property type="project" value="InterPro"/>
</dbReference>
<dbReference type="SUPFAM" id="SSF51735">
    <property type="entry name" value="NAD(P)-binding Rossmann-fold domains"/>
    <property type="match status" value="1"/>
</dbReference>
<keyword evidence="5" id="KW-1185">Reference proteome</keyword>
<protein>
    <submittedName>
        <fullName evidence="4">D-2-hydroxyacid dehydrogenase</fullName>
    </submittedName>
</protein>
<reference evidence="4 5" key="1">
    <citation type="submission" date="2018-11" db="EMBL/GenBank/DDBJ databases">
        <title>Deinococcus shelandsis sp. nov., isolated from South Shetland Islands soil of Antarctica.</title>
        <authorList>
            <person name="Tian J."/>
        </authorList>
    </citation>
    <scope>NUCLEOTIDE SEQUENCE [LARGE SCALE GENOMIC DNA]</scope>
    <source>
        <strain evidence="4 5">S14-83T</strain>
    </source>
</reference>
<organism evidence="4 5">
    <name type="scientific">Deinococcus psychrotolerans</name>
    <dbReference type="NCBI Taxonomy" id="2489213"/>
    <lineage>
        <taxon>Bacteria</taxon>
        <taxon>Thermotogati</taxon>
        <taxon>Deinococcota</taxon>
        <taxon>Deinococci</taxon>
        <taxon>Deinococcales</taxon>
        <taxon>Deinococcaceae</taxon>
        <taxon>Deinococcus</taxon>
    </lineage>
</organism>
<dbReference type="PROSITE" id="PS00671">
    <property type="entry name" value="D_2_HYDROXYACID_DH_3"/>
    <property type="match status" value="1"/>
</dbReference>
<proteinExistence type="predicted"/>
<evidence type="ECO:0000259" key="3">
    <source>
        <dbReference type="Pfam" id="PF02826"/>
    </source>
</evidence>
<dbReference type="OrthoDB" id="9805416at2"/>
<dbReference type="InterPro" id="IPR036291">
    <property type="entry name" value="NAD(P)-bd_dom_sf"/>
</dbReference>
<keyword evidence="2" id="KW-0520">NAD</keyword>
<dbReference type="Gene3D" id="3.40.50.720">
    <property type="entry name" value="NAD(P)-binding Rossmann-like Domain"/>
    <property type="match status" value="2"/>
</dbReference>
<dbReference type="EMBL" id="CP034183">
    <property type="protein sequence ID" value="AZI43948.1"/>
    <property type="molecule type" value="Genomic_DNA"/>
</dbReference>
<dbReference type="AlphaFoldDB" id="A0A3G8YF88"/>
<dbReference type="PANTHER" id="PTHR43333">
    <property type="entry name" value="2-HACID_DH_C DOMAIN-CONTAINING PROTEIN"/>
    <property type="match status" value="1"/>
</dbReference>
<dbReference type="PANTHER" id="PTHR43333:SF1">
    <property type="entry name" value="D-ISOMER SPECIFIC 2-HYDROXYACID DEHYDROGENASE NAD-BINDING DOMAIN-CONTAINING PROTEIN"/>
    <property type="match status" value="1"/>
</dbReference>
<sequence length="302" mass="32398">MPKPPTTTPTRVLMPDLPEFRAITAEGTESAYYRADFLPEGEFEGLVAWGMPKKLRSQVLLHPGLKWVLTLTAGIDGWPEMLPPGVTLYNAHELHDEAVAQHAAATLLAAGRGLIRFAQAGSWERPGQLWTLKGRNVVVWGYGHIGRIFSDLLAPFGAQITGLRSSSTPQEIQAALSTADDVVLLLPLTDATKQIVNAGVLASLKSGAWLYNLGRGELVDTAALVSALDNGHLGGAVLDVTDPEPLPEGHPLWGRGNVLITPHIASTTQDMQQRAADYAEAVLGQLARGEEPKNKVELGKGY</sequence>
<evidence type="ECO:0000256" key="1">
    <source>
        <dbReference type="ARBA" id="ARBA00023002"/>
    </source>
</evidence>
<evidence type="ECO:0000313" key="4">
    <source>
        <dbReference type="EMBL" id="AZI43948.1"/>
    </source>
</evidence>
<dbReference type="CDD" id="cd05300">
    <property type="entry name" value="2-Hacid_dh_1"/>
    <property type="match status" value="1"/>
</dbReference>
<name>A0A3G8YF88_9DEIO</name>
<dbReference type="Pfam" id="PF02826">
    <property type="entry name" value="2-Hacid_dh_C"/>
    <property type="match status" value="1"/>
</dbReference>
<accession>A0A3G8YF88</accession>
<dbReference type="InterPro" id="IPR006140">
    <property type="entry name" value="D-isomer_DH_NAD-bd"/>
</dbReference>
<gene>
    <name evidence="4" type="ORF">EHF33_11865</name>
</gene>
<dbReference type="InterPro" id="IPR029753">
    <property type="entry name" value="D-isomer_DH_CS"/>
</dbReference>
<feature type="domain" description="D-isomer specific 2-hydroxyacid dehydrogenase NAD-binding" evidence="3">
    <location>
        <begin position="116"/>
        <end position="265"/>
    </location>
</feature>
<dbReference type="GO" id="GO:0016616">
    <property type="term" value="F:oxidoreductase activity, acting on the CH-OH group of donors, NAD or NADP as acceptor"/>
    <property type="evidence" value="ECO:0007669"/>
    <property type="project" value="UniProtKB-ARBA"/>
</dbReference>
<evidence type="ECO:0000313" key="5">
    <source>
        <dbReference type="Proteomes" id="UP000276417"/>
    </source>
</evidence>
<evidence type="ECO:0000256" key="2">
    <source>
        <dbReference type="ARBA" id="ARBA00023027"/>
    </source>
</evidence>
<keyword evidence="1" id="KW-0560">Oxidoreductase</keyword>